<dbReference type="RefSeq" id="WP_053545559.1">
    <property type="nucleotide sequence ID" value="NZ_CP009220.1"/>
</dbReference>
<dbReference type="Proteomes" id="UP000068067">
    <property type="component" value="Chromosome"/>
</dbReference>
<gene>
    <name evidence="2" type="ORF">CDES_11385</name>
</gene>
<dbReference type="OrthoDB" id="4407896at2"/>
<dbReference type="PATRIC" id="fig|931089.4.peg.2303"/>
<dbReference type="Gene3D" id="3.40.33.10">
    <property type="entry name" value="CAP"/>
    <property type="match status" value="1"/>
</dbReference>
<dbReference type="KEGG" id="cdx:CDES_11385"/>
<keyword evidence="3" id="KW-1185">Reference proteome</keyword>
<dbReference type="STRING" id="931089.CDES_11385"/>
<dbReference type="CDD" id="cd05379">
    <property type="entry name" value="CAP_bacterial"/>
    <property type="match status" value="1"/>
</dbReference>
<feature type="domain" description="SCP" evidence="1">
    <location>
        <begin position="67"/>
        <end position="169"/>
    </location>
</feature>
<reference evidence="2 3" key="1">
    <citation type="submission" date="2014-08" db="EMBL/GenBank/DDBJ databases">
        <title>Complete genome sequence of Corynebacterium deserti GIMN1.010 (=DSM 45689), isolated from desert sand in western China.</title>
        <authorList>
            <person name="Ruckert C."/>
            <person name="Albersmeier A."/>
            <person name="Kalinowski J."/>
        </authorList>
    </citation>
    <scope>NUCLEOTIDE SEQUENCE [LARGE SCALE GENOMIC DNA]</scope>
    <source>
        <strain evidence="2 3">GIMN1.010</strain>
    </source>
</reference>
<dbReference type="AlphaFoldDB" id="A0A0M3QA40"/>
<protein>
    <recommendedName>
        <fullName evidence="1">SCP domain-containing protein</fullName>
    </recommendedName>
</protein>
<sequence>MDTLLAQARPQLERWGVAPAQANVLEQLAKAIPVLSIILTLIISLSGISNGNVPTAPALEQVRTDVVNRINEVRPSHGLGPVGIDTELHSNAQAIAVRNANAGTEEPVPDPEGNLVVLQMNLPYSQLDATRIVDTFVNSPAHAELLFAPDYEGVGVGIANKGDHAWVVVQFTVPAPNSVESIE</sequence>
<name>A0A0M3QA40_9CORY</name>
<dbReference type="Pfam" id="PF00188">
    <property type="entry name" value="CAP"/>
    <property type="match status" value="1"/>
</dbReference>
<evidence type="ECO:0000313" key="2">
    <source>
        <dbReference type="EMBL" id="ALC06643.1"/>
    </source>
</evidence>
<evidence type="ECO:0000313" key="3">
    <source>
        <dbReference type="Proteomes" id="UP000068067"/>
    </source>
</evidence>
<accession>A0A0M3QA40</accession>
<dbReference type="InterPro" id="IPR014044">
    <property type="entry name" value="CAP_dom"/>
</dbReference>
<proteinExistence type="predicted"/>
<dbReference type="SUPFAM" id="SSF55797">
    <property type="entry name" value="PR-1-like"/>
    <property type="match status" value="1"/>
</dbReference>
<dbReference type="InterPro" id="IPR035940">
    <property type="entry name" value="CAP_sf"/>
</dbReference>
<evidence type="ECO:0000259" key="1">
    <source>
        <dbReference type="Pfam" id="PF00188"/>
    </source>
</evidence>
<dbReference type="EMBL" id="CP009220">
    <property type="protein sequence ID" value="ALC06643.1"/>
    <property type="molecule type" value="Genomic_DNA"/>
</dbReference>
<organism evidence="2 3">
    <name type="scientific">Corynebacterium deserti GIMN1.010</name>
    <dbReference type="NCBI Taxonomy" id="931089"/>
    <lineage>
        <taxon>Bacteria</taxon>
        <taxon>Bacillati</taxon>
        <taxon>Actinomycetota</taxon>
        <taxon>Actinomycetes</taxon>
        <taxon>Mycobacteriales</taxon>
        <taxon>Corynebacteriaceae</taxon>
        <taxon>Corynebacterium</taxon>
    </lineage>
</organism>